<dbReference type="PANTHER" id="PTHR43823">
    <property type="entry name" value="SPORULATION PROTEIN YKVU"/>
    <property type="match status" value="1"/>
</dbReference>
<dbReference type="EMBL" id="VUNH01000007">
    <property type="protein sequence ID" value="MST55859.1"/>
    <property type="molecule type" value="Genomic_DNA"/>
</dbReference>
<feature type="transmembrane region" description="Helical" evidence="10">
    <location>
        <begin position="365"/>
        <end position="386"/>
    </location>
</feature>
<dbReference type="GO" id="GO:0046677">
    <property type="term" value="P:response to antibiotic"/>
    <property type="evidence" value="ECO:0007669"/>
    <property type="project" value="UniProtKB-KW"/>
</dbReference>
<evidence type="ECO:0000256" key="3">
    <source>
        <dbReference type="ARBA" id="ARBA00022106"/>
    </source>
</evidence>
<gene>
    <name evidence="11" type="ORF">FYJ74_07425</name>
</gene>
<name>A0A6L5YCD8_9BACT</name>
<comment type="similarity">
    <text evidence="2">Belongs to the multi antimicrobial extrusion (MATE) (TC 2.A.66.1) family. MepA subfamily.</text>
</comment>
<dbReference type="RefSeq" id="WP_154528947.1">
    <property type="nucleotide sequence ID" value="NZ_VUNH01000007.1"/>
</dbReference>
<dbReference type="PANTHER" id="PTHR43823:SF3">
    <property type="entry name" value="MULTIDRUG EXPORT PROTEIN MEPA"/>
    <property type="match status" value="1"/>
</dbReference>
<reference evidence="11 12" key="1">
    <citation type="submission" date="2019-08" db="EMBL/GenBank/DDBJ databases">
        <title>In-depth cultivation of the pig gut microbiome towards novel bacterial diversity and tailored functional studies.</title>
        <authorList>
            <person name="Wylensek D."/>
            <person name="Hitch T.C.A."/>
            <person name="Clavel T."/>
        </authorList>
    </citation>
    <scope>NUCLEOTIDE SEQUENCE [LARGE SCALE GENOMIC DNA]</scope>
    <source>
        <strain evidence="11 12">SM-530-WT-4B</strain>
    </source>
</reference>
<keyword evidence="9" id="KW-0046">Antibiotic resistance</keyword>
<keyword evidence="8 10" id="KW-0472">Membrane</keyword>
<feature type="transmembrane region" description="Helical" evidence="10">
    <location>
        <begin position="241"/>
        <end position="262"/>
    </location>
</feature>
<feature type="transmembrane region" description="Helical" evidence="10">
    <location>
        <begin position="317"/>
        <end position="337"/>
    </location>
</feature>
<proteinExistence type="inferred from homology"/>
<keyword evidence="5" id="KW-1003">Cell membrane</keyword>
<feature type="transmembrane region" description="Helical" evidence="10">
    <location>
        <begin position="18"/>
        <end position="36"/>
    </location>
</feature>
<keyword evidence="4" id="KW-0813">Transport</keyword>
<evidence type="ECO:0000256" key="2">
    <source>
        <dbReference type="ARBA" id="ARBA00008417"/>
    </source>
</evidence>
<evidence type="ECO:0000313" key="11">
    <source>
        <dbReference type="EMBL" id="MST55859.1"/>
    </source>
</evidence>
<evidence type="ECO:0000256" key="6">
    <source>
        <dbReference type="ARBA" id="ARBA00022692"/>
    </source>
</evidence>
<dbReference type="GO" id="GO:0005886">
    <property type="term" value="C:plasma membrane"/>
    <property type="evidence" value="ECO:0007669"/>
    <property type="project" value="UniProtKB-SubCell"/>
</dbReference>
<feature type="transmembrane region" description="Helical" evidence="10">
    <location>
        <begin position="138"/>
        <end position="156"/>
    </location>
</feature>
<dbReference type="PIRSF" id="PIRSF006603">
    <property type="entry name" value="DinF"/>
    <property type="match status" value="1"/>
</dbReference>
<feature type="transmembrane region" description="Helical" evidence="10">
    <location>
        <begin position="274"/>
        <end position="296"/>
    </location>
</feature>
<evidence type="ECO:0000256" key="8">
    <source>
        <dbReference type="ARBA" id="ARBA00023136"/>
    </source>
</evidence>
<dbReference type="Pfam" id="PF01554">
    <property type="entry name" value="MatE"/>
    <property type="match status" value="2"/>
</dbReference>
<dbReference type="NCBIfam" id="TIGR00797">
    <property type="entry name" value="matE"/>
    <property type="match status" value="1"/>
</dbReference>
<keyword evidence="12" id="KW-1185">Reference proteome</keyword>
<accession>A0A6L5YCD8</accession>
<organism evidence="11 12">
    <name type="scientific">Pyramidobacter porci</name>
    <dbReference type="NCBI Taxonomy" id="2605789"/>
    <lineage>
        <taxon>Bacteria</taxon>
        <taxon>Thermotogati</taxon>
        <taxon>Synergistota</taxon>
        <taxon>Synergistia</taxon>
        <taxon>Synergistales</taxon>
        <taxon>Dethiosulfovibrionaceae</taxon>
        <taxon>Pyramidobacter</taxon>
    </lineage>
</organism>
<dbReference type="InterPro" id="IPR051327">
    <property type="entry name" value="MATE_MepA_subfamily"/>
</dbReference>
<dbReference type="InterPro" id="IPR045070">
    <property type="entry name" value="MATE_MepA-like"/>
</dbReference>
<protein>
    <recommendedName>
        <fullName evidence="3">Multidrug export protein MepA</fullName>
    </recommendedName>
</protein>
<dbReference type="Proteomes" id="UP000473699">
    <property type="component" value="Unassembled WGS sequence"/>
</dbReference>
<dbReference type="GO" id="GO:0015297">
    <property type="term" value="F:antiporter activity"/>
    <property type="evidence" value="ECO:0007669"/>
    <property type="project" value="InterPro"/>
</dbReference>
<comment type="caution">
    <text evidence="11">The sequence shown here is derived from an EMBL/GenBank/DDBJ whole genome shotgun (WGS) entry which is preliminary data.</text>
</comment>
<sequence length="464" mass="49675">MTQTSTLTSMSQGSIARLLFRFSVPATLGLVANAFYNIVDRLFIGRFAGADGLGAVGLTFPLTVFVIAVGSLVGVGAASQMSRLLGEGRRRDAETVLGNAAAIMTLFAALFTTAGLFGLDGLVKAFGASPHLAPQTRIYTEILFWGMPFNLLGFSLNYLIRAEGHPRYAMWTLCVGAGMNVFLDWLFIARMRMGIAGAALGTSLAQIASFVWVALFYLKGAGSLRISAASLKPNGDIVREMLLVGASPFLMELFYTVSMMLFNNVVNDLGGDLAISAVGIFFCLDNLIYLPVFGVGEGLQPIVGYNYGAQRSDRVKRTILCALAVSSVYFAISFIGAESLTRAMVTLFAADDEALIRLTVRAMRIGYLGMPFAAAGIVASNAFLAVGRSGVSLFLNFCRQGFLFLPALLVLPQLIGLDGAWSCFIVVDVGGGLIGAILLWYFWESFNGGDRDLLGTQLEIAFNK</sequence>
<evidence type="ECO:0000256" key="10">
    <source>
        <dbReference type="SAM" id="Phobius"/>
    </source>
</evidence>
<feature type="transmembrane region" description="Helical" evidence="10">
    <location>
        <begin position="56"/>
        <end position="75"/>
    </location>
</feature>
<evidence type="ECO:0000256" key="9">
    <source>
        <dbReference type="ARBA" id="ARBA00023251"/>
    </source>
</evidence>
<evidence type="ECO:0000256" key="4">
    <source>
        <dbReference type="ARBA" id="ARBA00022448"/>
    </source>
</evidence>
<keyword evidence="6 10" id="KW-0812">Transmembrane</keyword>
<feature type="transmembrane region" description="Helical" evidence="10">
    <location>
        <begin position="168"/>
        <end position="188"/>
    </location>
</feature>
<comment type="subcellular location">
    <subcellularLocation>
        <location evidence="1">Cell membrane</location>
        <topology evidence="1">Multi-pass membrane protein</topology>
    </subcellularLocation>
</comment>
<keyword evidence="7 10" id="KW-1133">Transmembrane helix</keyword>
<evidence type="ECO:0000313" key="12">
    <source>
        <dbReference type="Proteomes" id="UP000473699"/>
    </source>
</evidence>
<evidence type="ECO:0000256" key="1">
    <source>
        <dbReference type="ARBA" id="ARBA00004651"/>
    </source>
</evidence>
<feature type="transmembrane region" description="Helical" evidence="10">
    <location>
        <begin position="419"/>
        <end position="443"/>
    </location>
</feature>
<evidence type="ECO:0000256" key="7">
    <source>
        <dbReference type="ARBA" id="ARBA00022989"/>
    </source>
</evidence>
<dbReference type="InterPro" id="IPR048279">
    <property type="entry name" value="MdtK-like"/>
</dbReference>
<dbReference type="GO" id="GO:0042910">
    <property type="term" value="F:xenobiotic transmembrane transporter activity"/>
    <property type="evidence" value="ECO:0007669"/>
    <property type="project" value="InterPro"/>
</dbReference>
<dbReference type="CDD" id="cd13143">
    <property type="entry name" value="MATE_MepA_like"/>
    <property type="match status" value="1"/>
</dbReference>
<feature type="transmembrane region" description="Helical" evidence="10">
    <location>
        <begin position="393"/>
        <end position="413"/>
    </location>
</feature>
<dbReference type="InterPro" id="IPR002528">
    <property type="entry name" value="MATE_fam"/>
</dbReference>
<evidence type="ECO:0000256" key="5">
    <source>
        <dbReference type="ARBA" id="ARBA00022475"/>
    </source>
</evidence>
<feature type="transmembrane region" description="Helical" evidence="10">
    <location>
        <begin position="96"/>
        <end position="118"/>
    </location>
</feature>
<dbReference type="AlphaFoldDB" id="A0A6L5YCD8"/>
<feature type="transmembrane region" description="Helical" evidence="10">
    <location>
        <begin position="194"/>
        <end position="218"/>
    </location>
</feature>